<evidence type="ECO:0000313" key="2">
    <source>
        <dbReference type="Proteomes" id="UP001154078"/>
    </source>
</evidence>
<dbReference type="GO" id="GO:0004842">
    <property type="term" value="F:ubiquitin-protein transferase activity"/>
    <property type="evidence" value="ECO:0007669"/>
    <property type="project" value="InterPro"/>
</dbReference>
<dbReference type="AlphaFoldDB" id="A0A9P0F9L3"/>
<name>A0A9P0F9L3_BRAAE</name>
<dbReference type="InterPro" id="IPR035983">
    <property type="entry name" value="Hect_E3_ubiquitin_ligase"/>
</dbReference>
<proteinExistence type="predicted"/>
<sequence>MQTDISEQQIPRDDLTSLVNSILDCCETQPLPNTTNTEICKAQTISSLLKHLQQNINTHKTSQFNVYREDIFGCCVQAMRRAGFDPFNKISVKFSDAEGTSEGAVDEGGPCREMFRLSLNWLKDSGMFCGAHKKSLNLCGNALHKNMYFEAGRLIVLSLIHGGPGPHFFSETLFTLLCGQIAVPTLDDIDRDTRDSDVFSLAGFPVIVKAEEQEKIVQGVLRFFAVDRIREPLGQLIEGLKTCGLYEKLKQYPSIFKDIFCSEITLSSKILEELFLIVYTEPGTNTRSKENRVISYFRDYVLDLECM</sequence>
<organism evidence="1 2">
    <name type="scientific">Brassicogethes aeneus</name>
    <name type="common">Rape pollen beetle</name>
    <name type="synonym">Meligethes aeneus</name>
    <dbReference type="NCBI Taxonomy" id="1431903"/>
    <lineage>
        <taxon>Eukaryota</taxon>
        <taxon>Metazoa</taxon>
        <taxon>Ecdysozoa</taxon>
        <taxon>Arthropoda</taxon>
        <taxon>Hexapoda</taxon>
        <taxon>Insecta</taxon>
        <taxon>Pterygota</taxon>
        <taxon>Neoptera</taxon>
        <taxon>Endopterygota</taxon>
        <taxon>Coleoptera</taxon>
        <taxon>Polyphaga</taxon>
        <taxon>Cucujiformia</taxon>
        <taxon>Nitidulidae</taxon>
        <taxon>Meligethinae</taxon>
        <taxon>Brassicogethes</taxon>
    </lineage>
</organism>
<protein>
    <submittedName>
        <fullName evidence="1">Uncharacterized protein</fullName>
    </submittedName>
</protein>
<accession>A0A9P0F9L3</accession>
<gene>
    <name evidence="1" type="ORF">MELIAE_LOCUS1073</name>
</gene>
<dbReference type="SUPFAM" id="SSF56204">
    <property type="entry name" value="Hect, E3 ligase catalytic domain"/>
    <property type="match status" value="1"/>
</dbReference>
<keyword evidence="2" id="KW-1185">Reference proteome</keyword>
<evidence type="ECO:0000313" key="1">
    <source>
        <dbReference type="EMBL" id="CAH0547017.1"/>
    </source>
</evidence>
<dbReference type="OrthoDB" id="6777152at2759"/>
<dbReference type="EMBL" id="OV121132">
    <property type="protein sequence ID" value="CAH0547017.1"/>
    <property type="molecule type" value="Genomic_DNA"/>
</dbReference>
<reference evidence="1" key="1">
    <citation type="submission" date="2021-12" db="EMBL/GenBank/DDBJ databases">
        <authorList>
            <person name="King R."/>
        </authorList>
    </citation>
    <scope>NUCLEOTIDE SEQUENCE</scope>
</reference>
<dbReference type="Gene3D" id="3.90.1750.10">
    <property type="entry name" value="Hect, E3 ligase catalytic domains"/>
    <property type="match status" value="1"/>
</dbReference>
<dbReference type="Proteomes" id="UP001154078">
    <property type="component" value="Chromosome 1"/>
</dbReference>